<dbReference type="Proteomes" id="UP000199529">
    <property type="component" value="Unassembled WGS sequence"/>
</dbReference>
<accession>A0A1H2UV89</accession>
<evidence type="ECO:0000313" key="1">
    <source>
        <dbReference type="EMBL" id="SDW59991.1"/>
    </source>
</evidence>
<protein>
    <submittedName>
        <fullName evidence="1">Uncharacterized protein</fullName>
    </submittedName>
</protein>
<reference evidence="2" key="1">
    <citation type="submission" date="2016-10" db="EMBL/GenBank/DDBJ databases">
        <authorList>
            <person name="Varghese N."/>
            <person name="Submissions S."/>
        </authorList>
    </citation>
    <scope>NUCLEOTIDE SEQUENCE [LARGE SCALE GENOMIC DNA]</scope>
    <source>
        <strain evidence="2">CGMCC 4.3530</strain>
    </source>
</reference>
<dbReference type="STRING" id="418495.SAMN05216215_1004104"/>
<dbReference type="RefSeq" id="WP_093261960.1">
    <property type="nucleotide sequence ID" value="NZ_FNOK01000004.1"/>
</dbReference>
<dbReference type="EMBL" id="FNOK01000004">
    <property type="protein sequence ID" value="SDW59991.1"/>
    <property type="molecule type" value="Genomic_DNA"/>
</dbReference>
<keyword evidence="2" id="KW-1185">Reference proteome</keyword>
<name>A0A1H2UV89_9PSEU</name>
<gene>
    <name evidence="1" type="ORF">SAMN05216215_1004104</name>
</gene>
<dbReference type="AlphaFoldDB" id="A0A1H2UV89"/>
<sequence>MAAELTEYEQRYVDMLGELRNSPAIEVLEGKVDRVVQAYGDIPTVFEKLARRYELTLDPSLQSRFPRFRSLSCLWQTTDELPQLTGEFLLSHLYSQVSGGPLEIAEHFPEESDRSLARELRVIDDHPEGGGGFAAMRIQPHVRFPELWYFTIAHGFQLLDIGYREYFDNLLITKGVHGWQHLFADVRLHADEYIHARKRLTTMLQVLPEIFPGHDYEPLRARLAQRLR</sequence>
<dbReference type="OrthoDB" id="4234970at2"/>
<organism evidence="1 2">
    <name type="scientific">Saccharopolyspora shandongensis</name>
    <dbReference type="NCBI Taxonomy" id="418495"/>
    <lineage>
        <taxon>Bacteria</taxon>
        <taxon>Bacillati</taxon>
        <taxon>Actinomycetota</taxon>
        <taxon>Actinomycetes</taxon>
        <taxon>Pseudonocardiales</taxon>
        <taxon>Pseudonocardiaceae</taxon>
        <taxon>Saccharopolyspora</taxon>
    </lineage>
</organism>
<evidence type="ECO:0000313" key="2">
    <source>
        <dbReference type="Proteomes" id="UP000199529"/>
    </source>
</evidence>
<proteinExistence type="predicted"/>